<dbReference type="InterPro" id="IPR003094">
    <property type="entry name" value="6Pfruct_kin"/>
</dbReference>
<sequence>MASSYSVKDMLLRQTIAEKVVFKTPSFANISGLDTVLSSSDLQNEKTKGRQRKVSIPKSVARIAGTPLVIVMCGLPARGKSYTSKKLCTYLSWVGFNVKTFNAGNKRREMMSGGGQSSDFFGAEGTSTLDYLASLAFNDLIAWLHKGGHVAVFDATNTTRERRIFLIDRCKECHLPPPLFIECICTDKVILEKNYRLKLGNNDYKDWDPEEAMKDFLERVKRYETRYQTIGEVEEDEIEDLKYIKNFNVGKKMIVNNCTGWLSSQIVSILQNFHVSPRRILLCRHGESEDYVLDKIGGDSALTKNGKDFAIKLRDFVEKIRHQSPKSNEDMDSEWDGHDRCCEVGPLVIFSSGLQRSLETIRPLRKLNKRPNWDQDERACFPFDGSSSDETENIPPADTDIDIFTTTALNEISAGVFDGMTYSEIKKTHPEQYAARINDKVSYRYPGGESYMDVVQRLQPIVHELERQKSDVLVVCHTAPIRLLLAYFLGKPVEDFVDEAIPMHSVFEIRPRAYGCDLIKHDLLTE</sequence>
<dbReference type="GO" id="GO:0005524">
    <property type="term" value="F:ATP binding"/>
    <property type="evidence" value="ECO:0007669"/>
    <property type="project" value="UniProtKB-KW"/>
</dbReference>
<dbReference type="PRINTS" id="PR00991">
    <property type="entry name" value="6PFRUCTKNASE"/>
</dbReference>
<feature type="domain" description="6-phosphofructo-2-kinase" evidence="3">
    <location>
        <begin position="63"/>
        <end position="277"/>
    </location>
</feature>
<dbReference type="InterPro" id="IPR013079">
    <property type="entry name" value="6Phosfructo_kin"/>
</dbReference>
<dbReference type="CDD" id="cd07067">
    <property type="entry name" value="HP_PGM_like"/>
    <property type="match status" value="1"/>
</dbReference>
<dbReference type="Gene3D" id="3.40.50.300">
    <property type="entry name" value="P-loop containing nucleotide triphosphate hydrolases"/>
    <property type="match status" value="1"/>
</dbReference>
<keyword evidence="1" id="KW-0547">Nucleotide-binding</keyword>
<dbReference type="AlphaFoldDB" id="A0A7S3V1U2"/>
<dbReference type="InterPro" id="IPR029033">
    <property type="entry name" value="His_PPase_superfam"/>
</dbReference>
<dbReference type="InterPro" id="IPR013078">
    <property type="entry name" value="His_Pase_superF_clade-1"/>
</dbReference>
<evidence type="ECO:0000259" key="3">
    <source>
        <dbReference type="Pfam" id="PF01591"/>
    </source>
</evidence>
<dbReference type="Gene3D" id="3.40.50.1240">
    <property type="entry name" value="Phosphoglycerate mutase-like"/>
    <property type="match status" value="1"/>
</dbReference>
<dbReference type="GO" id="GO:0003873">
    <property type="term" value="F:6-phosphofructo-2-kinase activity"/>
    <property type="evidence" value="ECO:0007669"/>
    <property type="project" value="InterPro"/>
</dbReference>
<dbReference type="SUPFAM" id="SSF52540">
    <property type="entry name" value="P-loop containing nucleoside triphosphate hydrolases"/>
    <property type="match status" value="1"/>
</dbReference>
<dbReference type="GO" id="GO:0006003">
    <property type="term" value="P:fructose 2,6-bisphosphate metabolic process"/>
    <property type="evidence" value="ECO:0007669"/>
    <property type="project" value="InterPro"/>
</dbReference>
<reference evidence="4" key="1">
    <citation type="submission" date="2021-01" db="EMBL/GenBank/DDBJ databases">
        <authorList>
            <person name="Corre E."/>
            <person name="Pelletier E."/>
            <person name="Niang G."/>
            <person name="Scheremetjew M."/>
            <person name="Finn R."/>
            <person name="Kale V."/>
            <person name="Holt S."/>
            <person name="Cochrane G."/>
            <person name="Meng A."/>
            <person name="Brown T."/>
            <person name="Cohen L."/>
        </authorList>
    </citation>
    <scope>NUCLEOTIDE SEQUENCE</scope>
    <source>
        <strain evidence="4">GSBS06</strain>
    </source>
</reference>
<protein>
    <recommendedName>
        <fullName evidence="3">6-phosphofructo-2-kinase domain-containing protein</fullName>
    </recommendedName>
</protein>
<dbReference type="PANTHER" id="PTHR10606:SF32">
    <property type="entry name" value="6-PHOSPHOFRUCTO-2-KINASE 1"/>
    <property type="match status" value="1"/>
</dbReference>
<evidence type="ECO:0000256" key="2">
    <source>
        <dbReference type="ARBA" id="ARBA00022840"/>
    </source>
</evidence>
<dbReference type="GO" id="GO:0005829">
    <property type="term" value="C:cytosol"/>
    <property type="evidence" value="ECO:0007669"/>
    <property type="project" value="TreeGrafter"/>
</dbReference>
<dbReference type="PIRSF" id="PIRSF000709">
    <property type="entry name" value="6PFK_2-Ptase"/>
    <property type="match status" value="1"/>
</dbReference>
<keyword evidence="2" id="KW-0067">ATP-binding</keyword>
<dbReference type="Pfam" id="PF00300">
    <property type="entry name" value="His_Phos_1"/>
    <property type="match status" value="1"/>
</dbReference>
<dbReference type="SMART" id="SM00855">
    <property type="entry name" value="PGAM"/>
    <property type="match status" value="1"/>
</dbReference>
<dbReference type="EMBL" id="HBIN01021690">
    <property type="protein sequence ID" value="CAE0446637.1"/>
    <property type="molecule type" value="Transcribed_RNA"/>
</dbReference>
<evidence type="ECO:0000313" key="4">
    <source>
        <dbReference type="EMBL" id="CAE0446637.1"/>
    </source>
</evidence>
<name>A0A7S3V1U2_9STRA</name>
<dbReference type="InterPro" id="IPR027417">
    <property type="entry name" value="P-loop_NTPase"/>
</dbReference>
<evidence type="ECO:0000256" key="1">
    <source>
        <dbReference type="ARBA" id="ARBA00022741"/>
    </source>
</evidence>
<dbReference type="GO" id="GO:0006000">
    <property type="term" value="P:fructose metabolic process"/>
    <property type="evidence" value="ECO:0007669"/>
    <property type="project" value="InterPro"/>
</dbReference>
<accession>A0A7S3V1U2</accession>
<gene>
    <name evidence="4" type="ORF">ASTO00021_LOCUS16628</name>
</gene>
<dbReference type="SUPFAM" id="SSF53254">
    <property type="entry name" value="Phosphoglycerate mutase-like"/>
    <property type="match status" value="1"/>
</dbReference>
<dbReference type="PANTHER" id="PTHR10606">
    <property type="entry name" value="6-PHOSPHOFRUCTO-2-KINASE/FRUCTOSE-2,6-BISPHOSPHATASE"/>
    <property type="match status" value="1"/>
</dbReference>
<dbReference type="Pfam" id="PF01591">
    <property type="entry name" value="6PF2K"/>
    <property type="match status" value="1"/>
</dbReference>
<dbReference type="FunFam" id="3.40.50.300:FF:000644">
    <property type="entry name" value="GpmB, Fructose-2,6-bisphosphatase"/>
    <property type="match status" value="1"/>
</dbReference>
<proteinExistence type="predicted"/>
<organism evidence="4">
    <name type="scientific">Aplanochytrium stocchinoi</name>
    <dbReference type="NCBI Taxonomy" id="215587"/>
    <lineage>
        <taxon>Eukaryota</taxon>
        <taxon>Sar</taxon>
        <taxon>Stramenopiles</taxon>
        <taxon>Bigyra</taxon>
        <taxon>Labyrinthulomycetes</taxon>
        <taxon>Thraustochytrida</taxon>
        <taxon>Thraustochytriidae</taxon>
        <taxon>Aplanochytrium</taxon>
    </lineage>
</organism>